<evidence type="ECO:0000259" key="6">
    <source>
        <dbReference type="PROSITE" id="PS50268"/>
    </source>
</evidence>
<evidence type="ECO:0000256" key="2">
    <source>
        <dbReference type="ARBA" id="ARBA00022737"/>
    </source>
</evidence>
<dbReference type="PANTHER" id="PTHR23221:SF7">
    <property type="entry name" value="PHOSPHATIDYLINOSITOL-GLYCAN-SPECIFIC PHOSPHOLIPASE D"/>
    <property type="match status" value="1"/>
</dbReference>
<dbReference type="InterPro" id="IPR013517">
    <property type="entry name" value="FG-GAP"/>
</dbReference>
<evidence type="ECO:0000256" key="3">
    <source>
        <dbReference type="ARBA" id="ARBA00022801"/>
    </source>
</evidence>
<feature type="compositionally biased region" description="Pro residues" evidence="5">
    <location>
        <begin position="39"/>
        <end position="48"/>
    </location>
</feature>
<protein>
    <recommendedName>
        <fullName evidence="6">Cadherin domain-containing protein</fullName>
    </recommendedName>
</protein>
<evidence type="ECO:0000313" key="8">
    <source>
        <dbReference type="Proteomes" id="UP001596303"/>
    </source>
</evidence>
<dbReference type="CDD" id="cd11304">
    <property type="entry name" value="Cadherin_repeat"/>
    <property type="match status" value="1"/>
</dbReference>
<dbReference type="EMBL" id="JBHSSW010000001">
    <property type="protein sequence ID" value="MFC6196558.1"/>
    <property type="molecule type" value="Genomic_DNA"/>
</dbReference>
<keyword evidence="3" id="KW-0378">Hydrolase</keyword>
<feature type="region of interest" description="Disordered" evidence="5">
    <location>
        <begin position="31"/>
        <end position="55"/>
    </location>
</feature>
<sequence length="697" mass="72181">MSRILGVDLSKNILAASSLFLILAACGGGGGSGSGGNPAPTPNPPSNSPPAFSSGTEFSVAENEIFETEISVSDPDGDDLTVSITSSGDGGFFEYNAASNTIVSNGVFDFETPSDANKDNVYLVELDISDGRSTTSVTISVSVTNVVEGLADLGAVAILGNQTNKDMGAQVAAISDLDGDGKDEVVFSASRVDGSSASYDGAVYIFGSRLLNTTTAKYLDLAEGLPDGVLRFDGSAEMDMVGLGVDTLGDLDGDGFDELAIGMGANGDERVYLLLGNELANAFSRGDAAIELRDTPSLGMAVEVLGDPAIHGGVGLLTRAVGDFDQDGVEEILICAPWSDSGDPDYRTSLGYVLFGDAFLQAMVTGDSISLSDVVSNDQAVLIRQKSGQNFGCESGAGAGDFNGDSIDDLLLPDPSWTFAPVGPSSATHLLFGQAIAAARESSTTIFYDDLAANEQGMTFVALSSRAATGGNVAAIGDVNADGYNDILISGGSTTYPDQIYNAGVHFIIFGGNNLEAIAASGYSPDLNDENSKGVYLFDQAVLYDLGVQMNGARPYDNVDVRRLPGGDMDDDGRNDVIISAGFADGNDLINSGEVYIVYGKSLQPSILSLADVGTTVEGLRLVGMDEFDIFGADTSFGDFDGDGQQDLLIGAFAADPNDVSRGGEVYILSGKGLADRTGLDGQIRIENIFPELNTTE</sequence>
<dbReference type="Pfam" id="PF01839">
    <property type="entry name" value="FG-GAP"/>
    <property type="match status" value="2"/>
</dbReference>
<keyword evidence="4" id="KW-0325">Glycoprotein</keyword>
<dbReference type="SUPFAM" id="SSF69318">
    <property type="entry name" value="Integrin alpha N-terminal domain"/>
    <property type="match status" value="2"/>
</dbReference>
<evidence type="ECO:0000313" key="7">
    <source>
        <dbReference type="EMBL" id="MFC6196558.1"/>
    </source>
</evidence>
<reference evidence="8" key="1">
    <citation type="journal article" date="2019" name="Int. J. Syst. Evol. Microbiol.">
        <title>The Global Catalogue of Microorganisms (GCM) 10K type strain sequencing project: providing services to taxonomists for standard genome sequencing and annotation.</title>
        <authorList>
            <consortium name="The Broad Institute Genomics Platform"/>
            <consortium name="The Broad Institute Genome Sequencing Center for Infectious Disease"/>
            <person name="Wu L."/>
            <person name="Ma J."/>
        </authorList>
    </citation>
    <scope>NUCLEOTIDE SEQUENCE [LARGE SCALE GENOMIC DNA]</scope>
    <source>
        <strain evidence="8">CGMCC-1.15741</strain>
    </source>
</reference>
<dbReference type="PROSITE" id="PS51257">
    <property type="entry name" value="PROKAR_LIPOPROTEIN"/>
    <property type="match status" value="1"/>
</dbReference>
<feature type="domain" description="Cadherin" evidence="6">
    <location>
        <begin position="52"/>
        <end position="153"/>
    </location>
</feature>
<evidence type="ECO:0000256" key="5">
    <source>
        <dbReference type="SAM" id="MobiDB-lite"/>
    </source>
</evidence>
<dbReference type="PROSITE" id="PS51470">
    <property type="entry name" value="FG_GAP"/>
    <property type="match status" value="1"/>
</dbReference>
<name>A0ABW1S4V9_9PROT</name>
<dbReference type="InterPro" id="IPR028994">
    <property type="entry name" value="Integrin_alpha_N"/>
</dbReference>
<keyword evidence="2" id="KW-0677">Repeat</keyword>
<proteinExistence type="predicted"/>
<dbReference type="InterPro" id="IPR013519">
    <property type="entry name" value="Int_alpha_beta-p"/>
</dbReference>
<gene>
    <name evidence="7" type="ORF">ACFQDM_00635</name>
</gene>
<comment type="caution">
    <text evidence="7">The sequence shown here is derived from an EMBL/GenBank/DDBJ whole genome shotgun (WGS) entry which is preliminary data.</text>
</comment>
<keyword evidence="1" id="KW-0732">Signal</keyword>
<evidence type="ECO:0000256" key="1">
    <source>
        <dbReference type="ARBA" id="ARBA00022729"/>
    </source>
</evidence>
<evidence type="ECO:0000256" key="4">
    <source>
        <dbReference type="ARBA" id="ARBA00023180"/>
    </source>
</evidence>
<dbReference type="Gene3D" id="2.130.10.130">
    <property type="entry name" value="Integrin alpha, N-terminal"/>
    <property type="match status" value="3"/>
</dbReference>
<dbReference type="PANTHER" id="PTHR23221">
    <property type="entry name" value="GLYCOSYLPHOSPHATIDYLINOSITOL PHOSPHOLIPASE D"/>
    <property type="match status" value="1"/>
</dbReference>
<dbReference type="PROSITE" id="PS50268">
    <property type="entry name" value="CADHERIN_2"/>
    <property type="match status" value="1"/>
</dbReference>
<dbReference type="Proteomes" id="UP001596303">
    <property type="component" value="Unassembled WGS sequence"/>
</dbReference>
<keyword evidence="8" id="KW-1185">Reference proteome</keyword>
<accession>A0ABW1S4V9</accession>
<organism evidence="7 8">
    <name type="scientific">Ponticaulis profundi</name>
    <dbReference type="NCBI Taxonomy" id="2665222"/>
    <lineage>
        <taxon>Bacteria</taxon>
        <taxon>Pseudomonadati</taxon>
        <taxon>Pseudomonadota</taxon>
        <taxon>Alphaproteobacteria</taxon>
        <taxon>Hyphomonadales</taxon>
        <taxon>Hyphomonadaceae</taxon>
        <taxon>Ponticaulis</taxon>
    </lineage>
</organism>
<dbReference type="SMART" id="SM00191">
    <property type="entry name" value="Int_alpha"/>
    <property type="match status" value="5"/>
</dbReference>
<dbReference type="InterPro" id="IPR002126">
    <property type="entry name" value="Cadherin-like_dom"/>
</dbReference>